<keyword evidence="1" id="KW-0227">DNA damage</keyword>
<dbReference type="PANTHER" id="PTHR35369:SF2">
    <property type="entry name" value="BLR3025 PROTEIN"/>
    <property type="match status" value="1"/>
</dbReference>
<evidence type="ECO:0000256" key="1">
    <source>
        <dbReference type="ARBA" id="ARBA00022763"/>
    </source>
</evidence>
<dbReference type="EMBL" id="CP063656">
    <property type="protein sequence ID" value="QOW20576.1"/>
    <property type="molecule type" value="Genomic_DNA"/>
</dbReference>
<dbReference type="RefSeq" id="WP_193987013.1">
    <property type="nucleotide sequence ID" value="NZ_CP063656.1"/>
</dbReference>
<proteinExistence type="predicted"/>
<dbReference type="AlphaFoldDB" id="A0A7S6UHU5"/>
<dbReference type="CDD" id="cd03468">
    <property type="entry name" value="PolY_like"/>
    <property type="match status" value="1"/>
</dbReference>
<dbReference type="PANTHER" id="PTHR35369">
    <property type="entry name" value="BLR3025 PROTEIN-RELATED"/>
    <property type="match status" value="1"/>
</dbReference>
<dbReference type="Proteomes" id="UP000594059">
    <property type="component" value="Chromosome"/>
</dbReference>
<reference evidence="3 4" key="1">
    <citation type="submission" date="2020-10" db="EMBL/GenBank/DDBJ databases">
        <title>complete genome sequencing of Lysobacter sp. H21R20.</title>
        <authorList>
            <person name="Bae J.-W."/>
            <person name="Lee S.-Y."/>
        </authorList>
    </citation>
    <scope>NUCLEOTIDE SEQUENCE [LARGE SCALE GENOMIC DNA]</scope>
    <source>
        <strain evidence="3 4">H21R20</strain>
    </source>
</reference>
<sequence>MLWACILLPQLALDGVLRRHPDPAAPLALVTGPAQRRVLRAVNASAKAAGLRAGQSLGAAQALCSRFTAVAHDPAEDVRWHRFLAAWAYRYSSLVSHEMPSALLLEVEASFKLFGPWPRFEAQLREDLKSLGFRHRITLAPNPYAARALANQHDGLAILTDGPLHNALAQLPVERSGLPAEVASSLRRMGLSKLGQVVALPRVALGRRVGKDALAHLDRLTGSLPTPLRYYQPPDSFSSRIDLNYDVESSQALLFPLRRLTADLAAYLAGRDGGVERFTLVLEHERCADTEVVVGLLAPERDSAMLFELARGRLEQERVPAPVRGVQLLARELPPFVPAGRDLFDARPQQAVPWEQLRERLRARLGDESVQGLGVRADHRPERAWQAEHSRVAPPADLPRPGWLLPHPVPLRDHQLRILAGPERIETGWWDGDLRRDYYLLQTSQGQRAWAYRAAGDPPRLTSHHPASSAADGFMLHGWFS</sequence>
<gene>
    <name evidence="3" type="ORF">INQ41_06110</name>
</gene>
<feature type="domain" description="UmuC" evidence="2">
    <location>
        <begin position="26"/>
        <end position="149"/>
    </location>
</feature>
<evidence type="ECO:0000259" key="2">
    <source>
        <dbReference type="Pfam" id="PF00817"/>
    </source>
</evidence>
<evidence type="ECO:0000313" key="4">
    <source>
        <dbReference type="Proteomes" id="UP000594059"/>
    </source>
</evidence>
<name>A0A7S6UHU5_9GAMM</name>
<dbReference type="Pfam" id="PF00817">
    <property type="entry name" value="IMS"/>
    <property type="match status" value="1"/>
</dbReference>
<keyword evidence="4" id="KW-1185">Reference proteome</keyword>
<protein>
    <submittedName>
        <fullName evidence="3">DNA polymerase Y family protein</fullName>
    </submittedName>
</protein>
<dbReference type="InterPro" id="IPR043502">
    <property type="entry name" value="DNA/RNA_pol_sf"/>
</dbReference>
<dbReference type="KEGG" id="lcic:INQ41_06110"/>
<evidence type="ECO:0000313" key="3">
    <source>
        <dbReference type="EMBL" id="QOW20576.1"/>
    </source>
</evidence>
<accession>A0A7S6UHU5</accession>
<dbReference type="GO" id="GO:0006281">
    <property type="term" value="P:DNA repair"/>
    <property type="evidence" value="ECO:0007669"/>
    <property type="project" value="InterPro"/>
</dbReference>
<dbReference type="InterPro" id="IPR050356">
    <property type="entry name" value="SulA_CellDiv_inhibitor"/>
</dbReference>
<organism evidence="3 4">
    <name type="scientific">Novilysobacter ciconiae</name>
    <dbReference type="NCBI Taxonomy" id="2781022"/>
    <lineage>
        <taxon>Bacteria</taxon>
        <taxon>Pseudomonadati</taxon>
        <taxon>Pseudomonadota</taxon>
        <taxon>Gammaproteobacteria</taxon>
        <taxon>Lysobacterales</taxon>
        <taxon>Lysobacteraceae</taxon>
        <taxon>Novilysobacter</taxon>
    </lineage>
</organism>
<dbReference type="InterPro" id="IPR001126">
    <property type="entry name" value="UmuC"/>
</dbReference>
<dbReference type="SUPFAM" id="SSF56672">
    <property type="entry name" value="DNA/RNA polymerases"/>
    <property type="match status" value="1"/>
</dbReference>